<feature type="chain" id="PRO_5032506343" evidence="1">
    <location>
        <begin position="22"/>
        <end position="187"/>
    </location>
</feature>
<dbReference type="PANTHER" id="PTHR33138">
    <property type="entry name" value="OS01G0690200 PROTEIN"/>
    <property type="match status" value="1"/>
</dbReference>
<evidence type="ECO:0000256" key="1">
    <source>
        <dbReference type="SAM" id="SignalP"/>
    </source>
</evidence>
<name>A0A811RNC2_9POAL</name>
<comment type="caution">
    <text evidence="2">The sequence shown here is derived from an EMBL/GenBank/DDBJ whole genome shotgun (WGS) entry which is preliminary data.</text>
</comment>
<dbReference type="EMBL" id="CAJGYO010000016">
    <property type="protein sequence ID" value="CAD6271315.1"/>
    <property type="molecule type" value="Genomic_DNA"/>
</dbReference>
<dbReference type="OrthoDB" id="635050at2759"/>
<proteinExistence type="predicted"/>
<keyword evidence="3" id="KW-1185">Reference proteome</keyword>
<dbReference type="AlphaFoldDB" id="A0A811RNC2"/>
<organism evidence="2 3">
    <name type="scientific">Miscanthus lutarioriparius</name>
    <dbReference type="NCBI Taxonomy" id="422564"/>
    <lineage>
        <taxon>Eukaryota</taxon>
        <taxon>Viridiplantae</taxon>
        <taxon>Streptophyta</taxon>
        <taxon>Embryophyta</taxon>
        <taxon>Tracheophyta</taxon>
        <taxon>Spermatophyta</taxon>
        <taxon>Magnoliopsida</taxon>
        <taxon>Liliopsida</taxon>
        <taxon>Poales</taxon>
        <taxon>Poaceae</taxon>
        <taxon>PACMAD clade</taxon>
        <taxon>Panicoideae</taxon>
        <taxon>Andropogonodae</taxon>
        <taxon>Andropogoneae</taxon>
        <taxon>Saccharinae</taxon>
        <taxon>Miscanthus</taxon>
    </lineage>
</organism>
<protein>
    <submittedName>
        <fullName evidence="2">Uncharacterized protein</fullName>
    </submittedName>
</protein>
<keyword evidence="1" id="KW-0732">Signal</keyword>
<reference evidence="2" key="1">
    <citation type="submission" date="2020-10" db="EMBL/GenBank/DDBJ databases">
        <authorList>
            <person name="Han B."/>
            <person name="Lu T."/>
            <person name="Zhao Q."/>
            <person name="Huang X."/>
            <person name="Zhao Y."/>
        </authorList>
    </citation>
    <scope>NUCLEOTIDE SEQUENCE</scope>
</reference>
<dbReference type="Proteomes" id="UP000604825">
    <property type="component" value="Unassembled WGS sequence"/>
</dbReference>
<gene>
    <name evidence="2" type="ORF">NCGR_LOCUS54601</name>
</gene>
<sequence>MVVPVLLIAAVVSLAAAPAVADEAVHCDPSACQKSSFRCGGTVDVRYPFFLANATYAVVEGDTAYASSGGNNYTVLGIDYVNHTVTVADGDVLASGGAGADCPRVAHNVTVPPETWLNLSDTANDNLVFFFDCVFSEGITPQPPPAIPPINCSSFRSPSGAKSFVVELLARVQGGRRRAGAEAAPEP</sequence>
<feature type="signal peptide" evidence="1">
    <location>
        <begin position="1"/>
        <end position="21"/>
    </location>
</feature>
<dbReference type="PANTHER" id="PTHR33138:SF75">
    <property type="entry name" value="WALL-ASSOCIATED RECEPTOR KINASE GALACTURONAN-BINDING DOMAIN-CONTAINING PROTEIN"/>
    <property type="match status" value="1"/>
</dbReference>
<evidence type="ECO:0000313" key="3">
    <source>
        <dbReference type="Proteomes" id="UP000604825"/>
    </source>
</evidence>
<accession>A0A811RNC2</accession>
<evidence type="ECO:0000313" key="2">
    <source>
        <dbReference type="EMBL" id="CAD6271315.1"/>
    </source>
</evidence>